<proteinExistence type="predicted"/>
<keyword evidence="7" id="KW-0418">Kinase</keyword>
<dbReference type="RefSeq" id="WP_129048454.1">
    <property type="nucleotide sequence ID" value="NZ_SDHX01000002.1"/>
</dbReference>
<feature type="transmembrane region" description="Helical" evidence="11">
    <location>
        <begin position="154"/>
        <end position="173"/>
    </location>
</feature>
<evidence type="ECO:0000256" key="4">
    <source>
        <dbReference type="ARBA" id="ARBA00022553"/>
    </source>
</evidence>
<evidence type="ECO:0000256" key="3">
    <source>
        <dbReference type="ARBA" id="ARBA00012438"/>
    </source>
</evidence>
<name>A0A4Q1C3A4_9BACT</name>
<evidence type="ECO:0000256" key="6">
    <source>
        <dbReference type="ARBA" id="ARBA00022692"/>
    </source>
</evidence>
<dbReference type="Proteomes" id="UP000290218">
    <property type="component" value="Unassembled WGS sequence"/>
</dbReference>
<dbReference type="Pfam" id="PF02518">
    <property type="entry name" value="HATPase_c"/>
    <property type="match status" value="1"/>
</dbReference>
<dbReference type="Gene3D" id="3.30.565.10">
    <property type="entry name" value="Histidine kinase-like ATPase, C-terminal domain"/>
    <property type="match status" value="1"/>
</dbReference>
<dbReference type="InterPro" id="IPR003594">
    <property type="entry name" value="HATPase_dom"/>
</dbReference>
<keyword evidence="10 11" id="KW-0472">Membrane</keyword>
<dbReference type="PANTHER" id="PTHR45436:SF5">
    <property type="entry name" value="SENSOR HISTIDINE KINASE TRCS"/>
    <property type="match status" value="1"/>
</dbReference>
<keyword evidence="6 11" id="KW-0812">Transmembrane</keyword>
<evidence type="ECO:0000256" key="9">
    <source>
        <dbReference type="ARBA" id="ARBA00023012"/>
    </source>
</evidence>
<dbReference type="EC" id="2.7.13.3" evidence="3"/>
<evidence type="ECO:0000256" key="2">
    <source>
        <dbReference type="ARBA" id="ARBA00004370"/>
    </source>
</evidence>
<dbReference type="SUPFAM" id="SSF55874">
    <property type="entry name" value="ATPase domain of HSP90 chaperone/DNA topoisomerase II/histidine kinase"/>
    <property type="match status" value="1"/>
</dbReference>
<feature type="domain" description="Histidine kinase" evidence="12">
    <location>
        <begin position="236"/>
        <end position="453"/>
    </location>
</feature>
<feature type="transmembrane region" description="Helical" evidence="11">
    <location>
        <begin position="12"/>
        <end position="32"/>
    </location>
</feature>
<comment type="catalytic activity">
    <reaction evidence="1">
        <text>ATP + protein L-histidine = ADP + protein N-phospho-L-histidine.</text>
        <dbReference type="EC" id="2.7.13.3"/>
    </reaction>
</comment>
<accession>A0A4Q1C3A4</accession>
<dbReference type="PANTHER" id="PTHR45436">
    <property type="entry name" value="SENSOR HISTIDINE KINASE YKOH"/>
    <property type="match status" value="1"/>
</dbReference>
<evidence type="ECO:0000259" key="13">
    <source>
        <dbReference type="PROSITE" id="PS50885"/>
    </source>
</evidence>
<dbReference type="InterPro" id="IPR004358">
    <property type="entry name" value="Sig_transdc_His_kin-like_C"/>
</dbReference>
<dbReference type="GO" id="GO:0005886">
    <property type="term" value="C:plasma membrane"/>
    <property type="evidence" value="ECO:0007669"/>
    <property type="project" value="TreeGrafter"/>
</dbReference>
<keyword evidence="15" id="KW-1185">Reference proteome</keyword>
<evidence type="ECO:0000256" key="11">
    <source>
        <dbReference type="SAM" id="Phobius"/>
    </source>
</evidence>
<dbReference type="PRINTS" id="PR00344">
    <property type="entry name" value="BCTRLSENSOR"/>
</dbReference>
<evidence type="ECO:0000256" key="7">
    <source>
        <dbReference type="ARBA" id="ARBA00022777"/>
    </source>
</evidence>
<evidence type="ECO:0000259" key="12">
    <source>
        <dbReference type="PROSITE" id="PS50109"/>
    </source>
</evidence>
<dbReference type="PROSITE" id="PS50109">
    <property type="entry name" value="HIS_KIN"/>
    <property type="match status" value="1"/>
</dbReference>
<reference evidence="14 15" key="1">
    <citation type="submission" date="2019-01" db="EMBL/GenBank/DDBJ databases">
        <title>Lacunisphaera sp. strain TWA-58.</title>
        <authorList>
            <person name="Chen W.-M."/>
        </authorList>
    </citation>
    <scope>NUCLEOTIDE SEQUENCE [LARGE SCALE GENOMIC DNA]</scope>
    <source>
        <strain evidence="14 15">TWA-58</strain>
    </source>
</reference>
<dbReference type="SMART" id="SM00387">
    <property type="entry name" value="HATPase_c"/>
    <property type="match status" value="1"/>
</dbReference>
<evidence type="ECO:0000313" key="14">
    <source>
        <dbReference type="EMBL" id="RXK52864.1"/>
    </source>
</evidence>
<dbReference type="Pfam" id="PF00512">
    <property type="entry name" value="HisKA"/>
    <property type="match status" value="1"/>
</dbReference>
<evidence type="ECO:0000256" key="10">
    <source>
        <dbReference type="ARBA" id="ARBA00023136"/>
    </source>
</evidence>
<evidence type="ECO:0000313" key="15">
    <source>
        <dbReference type="Proteomes" id="UP000290218"/>
    </source>
</evidence>
<dbReference type="AlphaFoldDB" id="A0A4Q1C3A4"/>
<dbReference type="EMBL" id="SDHX01000002">
    <property type="protein sequence ID" value="RXK52864.1"/>
    <property type="molecule type" value="Genomic_DNA"/>
</dbReference>
<dbReference type="InterPro" id="IPR003660">
    <property type="entry name" value="HAMP_dom"/>
</dbReference>
<dbReference type="CDD" id="cd00082">
    <property type="entry name" value="HisKA"/>
    <property type="match status" value="1"/>
</dbReference>
<dbReference type="InterPro" id="IPR003661">
    <property type="entry name" value="HisK_dim/P_dom"/>
</dbReference>
<dbReference type="InterPro" id="IPR005467">
    <property type="entry name" value="His_kinase_dom"/>
</dbReference>
<dbReference type="GO" id="GO:0000155">
    <property type="term" value="F:phosphorelay sensor kinase activity"/>
    <property type="evidence" value="ECO:0007669"/>
    <property type="project" value="InterPro"/>
</dbReference>
<dbReference type="InterPro" id="IPR036890">
    <property type="entry name" value="HATPase_C_sf"/>
</dbReference>
<gene>
    <name evidence="14" type="ORF">ESB00_14215</name>
</gene>
<evidence type="ECO:0000256" key="8">
    <source>
        <dbReference type="ARBA" id="ARBA00022989"/>
    </source>
</evidence>
<sequence>MRHSFTLRLTVRFAVLVTLTTAAVLAAGGWLLHRQAMTSLVDLHELESEELGEILEAAVRSAADVGHQIKEEADSDIALFYIQVRDERGDVVFRSANLGPTLLPVLAGMEGDRVVELPGAGRVLISDTKHGAWHLQVASRLEPTERMLRDYARVSGLLLGGAALLSIALGYQFSRATLQPVRAIEATARRIRADNLSERIPESAGHGELTALINLLNGTFDRLQRSFEQVQRFTAEASHELKTPLALARLNAEKLQARVAADPESEGLVAEILDEIARLNRIIESLLFLAKTEGGAMQLPRRELDLAALVTDFADDAAALAEDAGVGFVLAANEAGTVRADAGLLRQLLLNLLSNALAFSARGGAVALESRRTPEGWHLTVSDEGPGLPANQLERVFERFARYEGASRPEGRLGTGLGLAICRGIVDLHGGSIHAENRSDRSGLRVVVRLPAA</sequence>
<comment type="subcellular location">
    <subcellularLocation>
        <location evidence="2">Membrane</location>
    </subcellularLocation>
</comment>
<dbReference type="SMART" id="SM00388">
    <property type="entry name" value="HisKA"/>
    <property type="match status" value="1"/>
</dbReference>
<dbReference type="PROSITE" id="PS50885">
    <property type="entry name" value="HAMP"/>
    <property type="match status" value="1"/>
</dbReference>
<keyword evidence="4" id="KW-0597">Phosphoprotein</keyword>
<evidence type="ECO:0000256" key="5">
    <source>
        <dbReference type="ARBA" id="ARBA00022679"/>
    </source>
</evidence>
<keyword evidence="5" id="KW-0808">Transferase</keyword>
<organism evidence="14 15">
    <name type="scientific">Oleiharenicola lentus</name>
    <dbReference type="NCBI Taxonomy" id="2508720"/>
    <lineage>
        <taxon>Bacteria</taxon>
        <taxon>Pseudomonadati</taxon>
        <taxon>Verrucomicrobiota</taxon>
        <taxon>Opitutia</taxon>
        <taxon>Opitutales</taxon>
        <taxon>Opitutaceae</taxon>
        <taxon>Oleiharenicola</taxon>
    </lineage>
</organism>
<dbReference type="Gene3D" id="1.10.287.130">
    <property type="match status" value="1"/>
</dbReference>
<dbReference type="SMART" id="SM00304">
    <property type="entry name" value="HAMP"/>
    <property type="match status" value="1"/>
</dbReference>
<dbReference type="InterPro" id="IPR036097">
    <property type="entry name" value="HisK_dim/P_sf"/>
</dbReference>
<dbReference type="Pfam" id="PF00672">
    <property type="entry name" value="HAMP"/>
    <property type="match status" value="1"/>
</dbReference>
<dbReference type="SUPFAM" id="SSF47384">
    <property type="entry name" value="Homodimeric domain of signal transducing histidine kinase"/>
    <property type="match status" value="1"/>
</dbReference>
<dbReference type="InterPro" id="IPR050428">
    <property type="entry name" value="TCS_sensor_his_kinase"/>
</dbReference>
<dbReference type="OrthoDB" id="9796330at2"/>
<feature type="domain" description="HAMP" evidence="13">
    <location>
        <begin position="175"/>
        <end position="228"/>
    </location>
</feature>
<evidence type="ECO:0000256" key="1">
    <source>
        <dbReference type="ARBA" id="ARBA00000085"/>
    </source>
</evidence>
<protein>
    <recommendedName>
        <fullName evidence="3">histidine kinase</fullName>
        <ecNumber evidence="3">2.7.13.3</ecNumber>
    </recommendedName>
</protein>
<keyword evidence="9" id="KW-0902">Two-component regulatory system</keyword>
<comment type="caution">
    <text evidence="14">The sequence shown here is derived from an EMBL/GenBank/DDBJ whole genome shotgun (WGS) entry which is preliminary data.</text>
</comment>
<dbReference type="Gene3D" id="6.10.340.10">
    <property type="match status" value="1"/>
</dbReference>
<keyword evidence="8 11" id="KW-1133">Transmembrane helix</keyword>